<comment type="caution">
    <text evidence="2">The sequence shown here is derived from an EMBL/GenBank/DDBJ whole genome shotgun (WGS) entry which is preliminary data.</text>
</comment>
<gene>
    <name evidence="2" type="ORF">IW261DRAFT_1610937</name>
</gene>
<reference evidence="2" key="1">
    <citation type="submission" date="2023-06" db="EMBL/GenBank/DDBJ databases">
        <authorList>
            <consortium name="Lawrence Berkeley National Laboratory"/>
            <person name="Ahrendt S."/>
            <person name="Sahu N."/>
            <person name="Indic B."/>
            <person name="Wong-Bajracharya J."/>
            <person name="Merenyi Z."/>
            <person name="Ke H.-M."/>
            <person name="Monk M."/>
            <person name="Kocsube S."/>
            <person name="Drula E."/>
            <person name="Lipzen A."/>
            <person name="Balint B."/>
            <person name="Henrissat B."/>
            <person name="Andreopoulos B."/>
            <person name="Martin F.M."/>
            <person name="Harder C.B."/>
            <person name="Rigling D."/>
            <person name="Ford K.L."/>
            <person name="Foster G.D."/>
            <person name="Pangilinan J."/>
            <person name="Papanicolaou A."/>
            <person name="Barry K."/>
            <person name="LaButti K."/>
            <person name="Viragh M."/>
            <person name="Koriabine M."/>
            <person name="Yan M."/>
            <person name="Riley R."/>
            <person name="Champramary S."/>
            <person name="Plett K.L."/>
            <person name="Tsai I.J."/>
            <person name="Slot J."/>
            <person name="Sipos G."/>
            <person name="Plett J."/>
            <person name="Nagy L.G."/>
            <person name="Grigoriev I.V."/>
        </authorList>
    </citation>
    <scope>NUCLEOTIDE SEQUENCE</scope>
    <source>
        <strain evidence="2">ICMP 16352</strain>
    </source>
</reference>
<proteinExistence type="predicted"/>
<evidence type="ECO:0000256" key="1">
    <source>
        <dbReference type="SAM" id="MobiDB-lite"/>
    </source>
</evidence>
<feature type="compositionally biased region" description="Polar residues" evidence="1">
    <location>
        <begin position="13"/>
        <end position="23"/>
    </location>
</feature>
<feature type="compositionally biased region" description="Basic and acidic residues" evidence="1">
    <location>
        <begin position="290"/>
        <end position="303"/>
    </location>
</feature>
<feature type="region of interest" description="Disordered" evidence="1">
    <location>
        <begin position="1"/>
        <end position="50"/>
    </location>
</feature>
<feature type="compositionally biased region" description="Basic and acidic residues" evidence="1">
    <location>
        <begin position="193"/>
        <end position="204"/>
    </location>
</feature>
<evidence type="ECO:0000313" key="3">
    <source>
        <dbReference type="Proteomes" id="UP001175227"/>
    </source>
</evidence>
<sequence>MSVTMEHNEEHTGASSGADQSRGQAPPVKPETEAERLPEDIPPLQDLSESFEETDYDDVKIGLGTVMQPTSIPLHRYPRSTKSDLMDRKDAAITILKHGTKLGNHLAKEPYLSHKDYYGVFTRDMAILEKLLKDFTSVTTEHTDDRLDEKTYSEFQKMPAEIEGTKLAHRHIRVLLQLVYTFGPRIELDEDWQKEKERHERESSMEESMPNAPATDTSFNIGNFRYAATGEPEPRNRSASVMRNASQYSRKGSELLGLHSNSNLSAIHRFGQQEPDNLRSSSLQQTLNDEQGHDGQSARDAGRHTRPGFDPPEPSDEGDDGDNKDIDLASRPIPLLGGDLSRELTPAHQIYTSTQN</sequence>
<name>A0AA39U3V9_9AGAR</name>
<evidence type="ECO:0000313" key="2">
    <source>
        <dbReference type="EMBL" id="KAK0473773.1"/>
    </source>
</evidence>
<dbReference type="Proteomes" id="UP001175227">
    <property type="component" value="Unassembled WGS sequence"/>
</dbReference>
<dbReference type="EMBL" id="JAUEPR010000031">
    <property type="protein sequence ID" value="KAK0473773.1"/>
    <property type="molecule type" value="Genomic_DNA"/>
</dbReference>
<feature type="region of interest" description="Disordered" evidence="1">
    <location>
        <begin position="274"/>
        <end position="356"/>
    </location>
</feature>
<feature type="compositionally biased region" description="Polar residues" evidence="1">
    <location>
        <begin position="274"/>
        <end position="289"/>
    </location>
</feature>
<keyword evidence="3" id="KW-1185">Reference proteome</keyword>
<dbReference type="AlphaFoldDB" id="A0AA39U3V9"/>
<feature type="region of interest" description="Disordered" evidence="1">
    <location>
        <begin position="193"/>
        <end position="219"/>
    </location>
</feature>
<protein>
    <submittedName>
        <fullName evidence="2">Uncharacterized protein</fullName>
    </submittedName>
</protein>
<feature type="compositionally biased region" description="Basic and acidic residues" evidence="1">
    <location>
        <begin position="1"/>
        <end position="12"/>
    </location>
</feature>
<feature type="compositionally biased region" description="Basic and acidic residues" evidence="1">
    <location>
        <begin position="30"/>
        <end position="39"/>
    </location>
</feature>
<accession>A0AA39U3V9</accession>
<organism evidence="2 3">
    <name type="scientific">Armillaria novae-zelandiae</name>
    <dbReference type="NCBI Taxonomy" id="153914"/>
    <lineage>
        <taxon>Eukaryota</taxon>
        <taxon>Fungi</taxon>
        <taxon>Dikarya</taxon>
        <taxon>Basidiomycota</taxon>
        <taxon>Agaricomycotina</taxon>
        <taxon>Agaricomycetes</taxon>
        <taxon>Agaricomycetidae</taxon>
        <taxon>Agaricales</taxon>
        <taxon>Marasmiineae</taxon>
        <taxon>Physalacriaceae</taxon>
        <taxon>Armillaria</taxon>
    </lineage>
</organism>